<gene>
    <name evidence="4" type="ordered locus">Corgl_1413</name>
</gene>
<proteinExistence type="predicted"/>
<dbReference type="AlphaFoldDB" id="F2NAQ8"/>
<feature type="domain" description="Alcohol dehydrogenase iron-type/glycerol dehydrogenase GldA" evidence="2">
    <location>
        <begin position="7"/>
        <end position="175"/>
    </location>
</feature>
<dbReference type="CDD" id="cd08179">
    <property type="entry name" value="NADPH_BDH"/>
    <property type="match status" value="1"/>
</dbReference>
<protein>
    <submittedName>
        <fullName evidence="4">Iron-containing alcohol dehydrogenase</fullName>
    </submittedName>
</protein>
<dbReference type="Proteomes" id="UP000006851">
    <property type="component" value="Chromosome"/>
</dbReference>
<feature type="domain" description="Fe-containing alcohol dehydrogenase-like C-terminal" evidence="3">
    <location>
        <begin position="187"/>
        <end position="396"/>
    </location>
</feature>
<dbReference type="STRING" id="700015.Corgl_1413"/>
<dbReference type="InterPro" id="IPR056798">
    <property type="entry name" value="ADH_Fe_C"/>
</dbReference>
<dbReference type="Pfam" id="PF25137">
    <property type="entry name" value="ADH_Fe_C"/>
    <property type="match status" value="1"/>
</dbReference>
<evidence type="ECO:0000259" key="2">
    <source>
        <dbReference type="Pfam" id="PF00465"/>
    </source>
</evidence>
<accession>F2NAQ8</accession>
<dbReference type="FunFam" id="3.40.50.1970:FF:000003">
    <property type="entry name" value="Alcohol dehydrogenase, iron-containing"/>
    <property type="match status" value="1"/>
</dbReference>
<dbReference type="InterPro" id="IPR001670">
    <property type="entry name" value="ADH_Fe/GldA"/>
</dbReference>
<dbReference type="GO" id="GO:0046872">
    <property type="term" value="F:metal ion binding"/>
    <property type="evidence" value="ECO:0007669"/>
    <property type="project" value="InterPro"/>
</dbReference>
<dbReference type="Gene3D" id="1.20.1090.10">
    <property type="entry name" value="Dehydroquinate synthase-like - alpha domain"/>
    <property type="match status" value="1"/>
</dbReference>
<dbReference type="Gene3D" id="3.40.50.1970">
    <property type="match status" value="1"/>
</dbReference>
<dbReference type="RefSeq" id="WP_013709256.1">
    <property type="nucleotide sequence ID" value="NC_015389.1"/>
</dbReference>
<evidence type="ECO:0000313" key="4">
    <source>
        <dbReference type="EMBL" id="AEB07514.1"/>
    </source>
</evidence>
<dbReference type="PROSITE" id="PS00913">
    <property type="entry name" value="ADH_IRON_1"/>
    <property type="match status" value="1"/>
</dbReference>
<dbReference type="InterPro" id="IPR039697">
    <property type="entry name" value="Alcohol_dehydrogenase_Fe"/>
</dbReference>
<evidence type="ECO:0000256" key="1">
    <source>
        <dbReference type="ARBA" id="ARBA00023002"/>
    </source>
</evidence>
<reference evidence="5" key="1">
    <citation type="journal article" date="2013" name="Stand. Genomic Sci.">
        <title>Complete genome sequence of Coriobacterium glomerans type strain (PW2(T)) from the midgut of Pyrrhocoris apterus L. (red soldier bug).</title>
        <authorList>
            <person name="Stackebrandt E."/>
            <person name="Zeytun A."/>
            <person name="Lapidus A."/>
            <person name="Nolan M."/>
            <person name="Lucas S."/>
            <person name="Hammon N."/>
            <person name="Deshpande S."/>
            <person name="Cheng J.F."/>
            <person name="Tapia R."/>
            <person name="Goodwin L.A."/>
            <person name="Pitluck S."/>
            <person name="Liolios K."/>
            <person name="Pagani I."/>
            <person name="Ivanova N."/>
            <person name="Mavromatis K."/>
            <person name="Mikhailova N."/>
            <person name="Huntemann M."/>
            <person name="Pati A."/>
            <person name="Chen A."/>
            <person name="Palaniappan K."/>
            <person name="Chang Y.J."/>
            <person name="Land M."/>
            <person name="Hauser L."/>
            <person name="Rohde M."/>
            <person name="Pukall R."/>
            <person name="Goker M."/>
            <person name="Detter J.C."/>
            <person name="Woyke T."/>
            <person name="Bristow J."/>
            <person name="Eisen J.A."/>
            <person name="Markowitz V."/>
            <person name="Hugenholtz P."/>
            <person name="Kyrpides N.C."/>
            <person name="Klenk H.P."/>
        </authorList>
    </citation>
    <scope>NUCLEOTIDE SEQUENCE</scope>
    <source>
        <strain evidence="5">ATCC 49209 / DSM 20642 / JCM 10262 / PW2</strain>
    </source>
</reference>
<evidence type="ECO:0000313" key="5">
    <source>
        <dbReference type="Proteomes" id="UP000006851"/>
    </source>
</evidence>
<dbReference type="HOGENOM" id="CLU_007207_0_0_11"/>
<dbReference type="GO" id="GO:0004022">
    <property type="term" value="F:alcohol dehydrogenase (NAD+) activity"/>
    <property type="evidence" value="ECO:0007669"/>
    <property type="project" value="UniProtKB-ARBA"/>
</dbReference>
<sequence>MGRFTNPRDLFFGEGARHEVANLKGNKAMIVTGGGSMRRGGFLKDVETDLKSAGFEVSVFEGVESDPSVETVMRGAEAMSAFQPDWIVAIGGGSPIDAAKAMWLFYEYPHETFEEAIVPFSFPELRQKARFCAIASTSGTATEVTAFSVITDYKLGIKYPLADFNITPDVAIVDPELTYTMPQKLCAHTGMDALTHAVEAYVSTAGSMYTDGNALHAIREIVEWLPRSYEGDHIARQHMHDAQCIAGIAFSSGLLGIVHSMAHKTGAAFSGDHIIHGCANAMYLGKVIQFNARDTRARNRYAFIAKEILHLDGTSEDELVSALVQKIRDLNDALSIPQGIKNYGRGGVRADASVIDPDEFKAKLRDVAATAIGDACTGSNPRQPTQEEMEKLLMCAYNDEAVTF</sequence>
<keyword evidence="1" id="KW-0560">Oxidoreductase</keyword>
<dbReference type="Pfam" id="PF00465">
    <property type="entry name" value="Fe-ADH"/>
    <property type="match status" value="1"/>
</dbReference>
<dbReference type="InterPro" id="IPR034802">
    <property type="entry name" value="NADPH_BDH"/>
</dbReference>
<dbReference type="KEGG" id="cgo:Corgl_1413"/>
<evidence type="ECO:0000259" key="3">
    <source>
        <dbReference type="Pfam" id="PF25137"/>
    </source>
</evidence>
<dbReference type="EMBL" id="CP002628">
    <property type="protein sequence ID" value="AEB07514.1"/>
    <property type="molecule type" value="Genomic_DNA"/>
</dbReference>
<dbReference type="PANTHER" id="PTHR11496">
    <property type="entry name" value="ALCOHOL DEHYDROGENASE"/>
    <property type="match status" value="1"/>
</dbReference>
<keyword evidence="5" id="KW-1185">Reference proteome</keyword>
<organism evidence="4 5">
    <name type="scientific">Coriobacterium glomerans (strain ATCC 49209 / DSM 20642 / JCM 10262 / PW2)</name>
    <dbReference type="NCBI Taxonomy" id="700015"/>
    <lineage>
        <taxon>Bacteria</taxon>
        <taxon>Bacillati</taxon>
        <taxon>Actinomycetota</taxon>
        <taxon>Coriobacteriia</taxon>
        <taxon>Coriobacteriales</taxon>
        <taxon>Coriobacteriaceae</taxon>
        <taxon>Coriobacterium</taxon>
    </lineage>
</organism>
<dbReference type="InterPro" id="IPR018211">
    <property type="entry name" value="ADH_Fe_CS"/>
</dbReference>
<dbReference type="SUPFAM" id="SSF56796">
    <property type="entry name" value="Dehydroquinate synthase-like"/>
    <property type="match status" value="1"/>
</dbReference>
<dbReference type="eggNOG" id="COG1454">
    <property type="taxonomic scope" value="Bacteria"/>
</dbReference>
<name>F2NAQ8_CORGP</name>
<dbReference type="PANTHER" id="PTHR11496:SF83">
    <property type="entry name" value="HYDROXYACID-OXOACID TRANSHYDROGENASE, MITOCHONDRIAL"/>
    <property type="match status" value="1"/>
</dbReference>
<dbReference type="OrthoDB" id="323926at2"/>
<dbReference type="FunFam" id="1.20.1090.10:FF:000001">
    <property type="entry name" value="Aldehyde-alcohol dehydrogenase"/>
    <property type="match status" value="1"/>
</dbReference>